<evidence type="ECO:0000313" key="2">
    <source>
        <dbReference type="Proteomes" id="UP001151699"/>
    </source>
</evidence>
<reference evidence="1" key="1">
    <citation type="submission" date="2022-07" db="EMBL/GenBank/DDBJ databases">
        <authorList>
            <person name="Trinca V."/>
            <person name="Uliana J.V.C."/>
            <person name="Torres T.T."/>
            <person name="Ward R.J."/>
            <person name="Monesi N."/>
        </authorList>
    </citation>
    <scope>NUCLEOTIDE SEQUENCE</scope>
    <source>
        <strain evidence="1">HSMRA1968</strain>
        <tissue evidence="1">Whole embryos</tissue>
    </source>
</reference>
<dbReference type="OrthoDB" id="6152532at2759"/>
<gene>
    <name evidence="1" type="ORF">Bhyg_15778</name>
</gene>
<comment type="caution">
    <text evidence="1">The sequence shown here is derived from an EMBL/GenBank/DDBJ whole genome shotgun (WGS) entry which is preliminary data.</text>
</comment>
<name>A0A9Q0MLZ5_9DIPT</name>
<protein>
    <submittedName>
        <fullName evidence="1">Uncharacterized protein</fullName>
    </submittedName>
</protein>
<dbReference type="Proteomes" id="UP001151699">
    <property type="component" value="Unassembled WGS sequence"/>
</dbReference>
<proteinExistence type="predicted"/>
<dbReference type="EMBL" id="WJQU01002850">
    <property type="protein sequence ID" value="KAJ6629949.1"/>
    <property type="molecule type" value="Genomic_DNA"/>
</dbReference>
<sequence length="170" mass="19760">MMNLPVKQLKYYGSMLGKMLLELKESDNIKNIRDELKELALTDMEYSKFQKRCEANYNLNQLDPAIAEQYGLVLFSEKVTAGSAEHTLLILQRGLVCVRSRLSTKTQEDKYTKRLFLIDRKCISFSADKYPTAVKFYDICSRDVKYKVTFNSSERKAKIIDEVNKIKSNF</sequence>
<organism evidence="1 2">
    <name type="scientific">Pseudolycoriella hygida</name>
    <dbReference type="NCBI Taxonomy" id="35572"/>
    <lineage>
        <taxon>Eukaryota</taxon>
        <taxon>Metazoa</taxon>
        <taxon>Ecdysozoa</taxon>
        <taxon>Arthropoda</taxon>
        <taxon>Hexapoda</taxon>
        <taxon>Insecta</taxon>
        <taxon>Pterygota</taxon>
        <taxon>Neoptera</taxon>
        <taxon>Endopterygota</taxon>
        <taxon>Diptera</taxon>
        <taxon>Nematocera</taxon>
        <taxon>Sciaroidea</taxon>
        <taxon>Sciaridae</taxon>
        <taxon>Pseudolycoriella</taxon>
    </lineage>
</organism>
<dbReference type="AlphaFoldDB" id="A0A9Q0MLZ5"/>
<accession>A0A9Q0MLZ5</accession>
<keyword evidence="2" id="KW-1185">Reference proteome</keyword>
<evidence type="ECO:0000313" key="1">
    <source>
        <dbReference type="EMBL" id="KAJ6629949.1"/>
    </source>
</evidence>